<accession>A0A4S3MKF8</accession>
<sequence length="63" mass="6648">MHCSQRNKALCGLLALVVLAGCADTLSRRDSITLGVGNAPEANTAIQTIEPWPADVEDTNIVL</sequence>
<name>A0A4S3MKF8_9RHOB</name>
<dbReference type="RefSeq" id="WP_136395560.1">
    <property type="nucleotide sequence ID" value="NZ_SSND01000004.1"/>
</dbReference>
<evidence type="ECO:0000256" key="1">
    <source>
        <dbReference type="SAM" id="SignalP"/>
    </source>
</evidence>
<proteinExistence type="predicted"/>
<dbReference type="OrthoDB" id="7870271at2"/>
<dbReference type="AlphaFoldDB" id="A0A4S3MKF8"/>
<reference evidence="2 3" key="1">
    <citation type="submission" date="2019-04" db="EMBL/GenBank/DDBJ databases">
        <title>Draft genome sequence of Gemmobacter aestuarii sp. nov.</title>
        <authorList>
            <person name="Hameed A."/>
            <person name="Lin S.-Y."/>
            <person name="Shahina M."/>
            <person name="Lai W.-A."/>
            <person name="Young C.-C."/>
        </authorList>
    </citation>
    <scope>NUCLEOTIDE SEQUENCE [LARGE SCALE GENOMIC DNA]</scope>
    <source>
        <strain evidence="2 3">CC-PW-75</strain>
    </source>
</reference>
<evidence type="ECO:0000313" key="3">
    <source>
        <dbReference type="Proteomes" id="UP000309450"/>
    </source>
</evidence>
<keyword evidence="3" id="KW-1185">Reference proteome</keyword>
<feature type="signal peptide" evidence="1">
    <location>
        <begin position="1"/>
        <end position="23"/>
    </location>
</feature>
<protein>
    <submittedName>
        <fullName evidence="2">Uncharacterized protein</fullName>
    </submittedName>
</protein>
<keyword evidence="1" id="KW-0732">Signal</keyword>
<gene>
    <name evidence="2" type="ORF">E7811_15530</name>
</gene>
<comment type="caution">
    <text evidence="2">The sequence shown here is derived from an EMBL/GenBank/DDBJ whole genome shotgun (WGS) entry which is preliminary data.</text>
</comment>
<evidence type="ECO:0000313" key="2">
    <source>
        <dbReference type="EMBL" id="THD82452.1"/>
    </source>
</evidence>
<feature type="chain" id="PRO_5020263244" evidence="1">
    <location>
        <begin position="24"/>
        <end position="63"/>
    </location>
</feature>
<organism evidence="2 3">
    <name type="scientific">Aliigemmobacter aestuarii</name>
    <dbReference type="NCBI Taxonomy" id="1445661"/>
    <lineage>
        <taxon>Bacteria</taxon>
        <taxon>Pseudomonadati</taxon>
        <taxon>Pseudomonadota</taxon>
        <taxon>Alphaproteobacteria</taxon>
        <taxon>Rhodobacterales</taxon>
        <taxon>Paracoccaceae</taxon>
        <taxon>Aliigemmobacter</taxon>
    </lineage>
</organism>
<dbReference type="Proteomes" id="UP000309450">
    <property type="component" value="Unassembled WGS sequence"/>
</dbReference>
<dbReference type="PROSITE" id="PS51257">
    <property type="entry name" value="PROKAR_LIPOPROTEIN"/>
    <property type="match status" value="1"/>
</dbReference>
<dbReference type="EMBL" id="SSND01000004">
    <property type="protein sequence ID" value="THD82452.1"/>
    <property type="molecule type" value="Genomic_DNA"/>
</dbReference>